<protein>
    <submittedName>
        <fullName evidence="2">Uncharacterized protein</fullName>
    </submittedName>
</protein>
<evidence type="ECO:0000313" key="3">
    <source>
        <dbReference type="Proteomes" id="UP001338125"/>
    </source>
</evidence>
<dbReference type="EMBL" id="JAVFKD010000010">
    <property type="protein sequence ID" value="KAK5994470.1"/>
    <property type="molecule type" value="Genomic_DNA"/>
</dbReference>
<keyword evidence="3" id="KW-1185">Reference proteome</keyword>
<evidence type="ECO:0000313" key="2">
    <source>
        <dbReference type="EMBL" id="KAK5994470.1"/>
    </source>
</evidence>
<feature type="compositionally biased region" description="Basic and acidic residues" evidence="1">
    <location>
        <begin position="9"/>
        <end position="22"/>
    </location>
</feature>
<comment type="caution">
    <text evidence="2">The sequence shown here is derived from an EMBL/GenBank/DDBJ whole genome shotgun (WGS) entry which is preliminary data.</text>
</comment>
<accession>A0ABR0SRW8</accession>
<gene>
    <name evidence="2" type="ORF">PT974_04945</name>
</gene>
<reference evidence="2 3" key="1">
    <citation type="submission" date="2024-01" db="EMBL/GenBank/DDBJ databases">
        <title>Complete genome of Cladobotryum mycophilum ATHUM6906.</title>
        <authorList>
            <person name="Christinaki A.C."/>
            <person name="Myridakis A.I."/>
            <person name="Kouvelis V.N."/>
        </authorList>
    </citation>
    <scope>NUCLEOTIDE SEQUENCE [LARGE SCALE GENOMIC DNA]</scope>
    <source>
        <strain evidence="2 3">ATHUM6906</strain>
    </source>
</reference>
<feature type="region of interest" description="Disordered" evidence="1">
    <location>
        <begin position="1"/>
        <end position="45"/>
    </location>
</feature>
<proteinExistence type="predicted"/>
<dbReference type="Proteomes" id="UP001338125">
    <property type="component" value="Unassembled WGS sequence"/>
</dbReference>
<evidence type="ECO:0000256" key="1">
    <source>
        <dbReference type="SAM" id="MobiDB-lite"/>
    </source>
</evidence>
<name>A0ABR0SRW8_9HYPO</name>
<organism evidence="2 3">
    <name type="scientific">Cladobotryum mycophilum</name>
    <dbReference type="NCBI Taxonomy" id="491253"/>
    <lineage>
        <taxon>Eukaryota</taxon>
        <taxon>Fungi</taxon>
        <taxon>Dikarya</taxon>
        <taxon>Ascomycota</taxon>
        <taxon>Pezizomycotina</taxon>
        <taxon>Sordariomycetes</taxon>
        <taxon>Hypocreomycetidae</taxon>
        <taxon>Hypocreales</taxon>
        <taxon>Hypocreaceae</taxon>
        <taxon>Cladobotryum</taxon>
    </lineage>
</organism>
<sequence length="535" mass="61675">MGLGYSKQSYEKSDAEDVDHTSVSEGEDPEESLALPRKRIKHPLDPDRCLEDVALPIHLNPENKLLLPPESSNEEDSDETASYNAGPQFILELPMSSFRKFPALCSVPSPTTKRCGIKSSKSSTTMPASTALRGTFIICEVPTSSGTRLGGRERNTRRQAEMERQTKAMMPLEDSWKYYQELFHHLKALRYGLRRFTSLFKVTITPAAHGTIFNPLYGTPIVRAFPYGLNYPIPRGWPEGWESKPEAEPWVLEEHAAKWPGCRIVPRILVEERQHHRVSELLIDSNRLETGLNYCLFEQPSDEYRDIASILQQPGFGRLHLSLLVGQQQYEGTEWRSLRSGLLLKALSEAKDLQHFDFTTDIGDLVRAHYYLPPLLQDIFPVRCWPRLQHFGLCNYTIEQPDLVKFLSLLPQTLRSVELSFLRFLDGNYHDLLTEMRTKLDWRERRTRPSITIALGMQGRETGEAIWLEKETEDFLYDGGDNPFGLERRTEPWVHYGFGTVRDALDPDFERPWLNNLELVRLGYLKTHEFYEAIF</sequence>